<evidence type="ECO:0000313" key="1">
    <source>
        <dbReference type="EMBL" id="TWE12596.1"/>
    </source>
</evidence>
<evidence type="ECO:0000313" key="2">
    <source>
        <dbReference type="Proteomes" id="UP000318297"/>
    </source>
</evidence>
<organism evidence="1 2">
    <name type="scientific">Rudaeicoccus suwonensis</name>
    <dbReference type="NCBI Taxonomy" id="657409"/>
    <lineage>
        <taxon>Bacteria</taxon>
        <taxon>Bacillati</taxon>
        <taxon>Actinomycetota</taxon>
        <taxon>Actinomycetes</taxon>
        <taxon>Micrococcales</taxon>
        <taxon>Dermacoccaceae</taxon>
        <taxon>Rudaeicoccus</taxon>
    </lineage>
</organism>
<protein>
    <submittedName>
        <fullName evidence="1">Uncharacterized protein</fullName>
    </submittedName>
</protein>
<accession>A0A561EAG5</accession>
<reference evidence="1 2" key="1">
    <citation type="submission" date="2019-06" db="EMBL/GenBank/DDBJ databases">
        <title>Sequencing the genomes of 1000 actinobacteria strains.</title>
        <authorList>
            <person name="Klenk H.-P."/>
        </authorList>
    </citation>
    <scope>NUCLEOTIDE SEQUENCE [LARGE SCALE GENOMIC DNA]</scope>
    <source>
        <strain evidence="1 2">DSM 19560</strain>
    </source>
</reference>
<proteinExistence type="predicted"/>
<gene>
    <name evidence="1" type="ORF">BKA23_1411</name>
</gene>
<comment type="caution">
    <text evidence="1">The sequence shown here is derived from an EMBL/GenBank/DDBJ whole genome shotgun (WGS) entry which is preliminary data.</text>
</comment>
<dbReference type="Proteomes" id="UP000318297">
    <property type="component" value="Unassembled WGS sequence"/>
</dbReference>
<name>A0A561EAG5_9MICO</name>
<keyword evidence="2" id="KW-1185">Reference proteome</keyword>
<sequence length="55" mass="6102">MPVAMLTRDAGDTDLAERDIKFETDIDEADLMLPQDCYVGGGYASIYPTYVTICH</sequence>
<dbReference type="EMBL" id="VIVQ01000001">
    <property type="protein sequence ID" value="TWE12596.1"/>
    <property type="molecule type" value="Genomic_DNA"/>
</dbReference>
<dbReference type="AlphaFoldDB" id="A0A561EAG5"/>